<proteinExistence type="predicted"/>
<dbReference type="AlphaFoldDB" id="A0A9W6QHY8"/>
<name>A0A9W6QHY8_9ACTN</name>
<feature type="compositionally biased region" description="Low complexity" evidence="1">
    <location>
        <begin position="1"/>
        <end position="12"/>
    </location>
</feature>
<accession>A0A9W6QHY8</accession>
<sequence>MDAVFPGALGPRRPGGGRRGRSRADAAERLLVLPREPGAVSTRRLADVEAGTTVLVAGMRSSTMVPPTPSGCPVPFLTDIAYRLHHSLGLQRARHRFGHRAVTPATFLSFPSWTNLGRIPSRDRARTLAWAATVGKPAHPRPALPSRARRCLPGCIKSSAAPLR</sequence>
<evidence type="ECO:0000313" key="3">
    <source>
        <dbReference type="Proteomes" id="UP001165041"/>
    </source>
</evidence>
<feature type="region of interest" description="Disordered" evidence="1">
    <location>
        <begin position="1"/>
        <end position="24"/>
    </location>
</feature>
<evidence type="ECO:0000313" key="2">
    <source>
        <dbReference type="EMBL" id="GLW75354.1"/>
    </source>
</evidence>
<protein>
    <submittedName>
        <fullName evidence="2">Uncharacterized protein</fullName>
    </submittedName>
</protein>
<dbReference type="Proteomes" id="UP001165041">
    <property type="component" value="Unassembled WGS sequence"/>
</dbReference>
<evidence type="ECO:0000256" key="1">
    <source>
        <dbReference type="SAM" id="MobiDB-lite"/>
    </source>
</evidence>
<comment type="caution">
    <text evidence="2">The sequence shown here is derived from an EMBL/GenBank/DDBJ whole genome shotgun (WGS) entry which is preliminary data.</text>
</comment>
<gene>
    <name evidence="2" type="ORF">Kpho02_76510</name>
</gene>
<organism evidence="2 3">
    <name type="scientific">Kitasatospora phosalacinea</name>
    <dbReference type="NCBI Taxonomy" id="2065"/>
    <lineage>
        <taxon>Bacteria</taxon>
        <taxon>Bacillati</taxon>
        <taxon>Actinomycetota</taxon>
        <taxon>Actinomycetes</taxon>
        <taxon>Kitasatosporales</taxon>
        <taxon>Streptomycetaceae</taxon>
        <taxon>Kitasatospora</taxon>
    </lineage>
</organism>
<reference evidence="2" key="1">
    <citation type="submission" date="2023-02" db="EMBL/GenBank/DDBJ databases">
        <title>Kitasatospora phosalacinea NBRC 14627.</title>
        <authorList>
            <person name="Ichikawa N."/>
            <person name="Sato H."/>
            <person name="Tonouchi N."/>
        </authorList>
    </citation>
    <scope>NUCLEOTIDE SEQUENCE</scope>
    <source>
        <strain evidence="2">NBRC 14627</strain>
    </source>
</reference>
<dbReference type="EMBL" id="BSSA01000056">
    <property type="protein sequence ID" value="GLW75354.1"/>
    <property type="molecule type" value="Genomic_DNA"/>
</dbReference>